<evidence type="ECO:0000256" key="1">
    <source>
        <dbReference type="SAM" id="MobiDB-lite"/>
    </source>
</evidence>
<comment type="caution">
    <text evidence="3">The sequence shown here is derived from an EMBL/GenBank/DDBJ whole genome shotgun (WGS) entry which is preliminary data.</text>
</comment>
<keyword evidence="2" id="KW-0812">Transmembrane</keyword>
<evidence type="ECO:0008006" key="5">
    <source>
        <dbReference type="Google" id="ProtNLM"/>
    </source>
</evidence>
<keyword evidence="2" id="KW-1133">Transmembrane helix</keyword>
<reference evidence="3 4" key="1">
    <citation type="submission" date="2017-05" db="EMBL/GenBank/DDBJ databases">
        <title>Biotechnological potential of actinobacteria isolated from South African environments.</title>
        <authorList>
            <person name="Le Roes-Hill M."/>
            <person name="Prins A."/>
            <person name="Durrell K.A."/>
        </authorList>
    </citation>
    <scope>NUCLEOTIDE SEQUENCE [LARGE SCALE GENOMIC DNA]</scope>
    <source>
        <strain evidence="3 4">HMC13</strain>
    </source>
</reference>
<dbReference type="Pfam" id="PF11239">
    <property type="entry name" value="DUF3040"/>
    <property type="match status" value="1"/>
</dbReference>
<dbReference type="Proteomes" id="UP000195105">
    <property type="component" value="Unassembled WGS sequence"/>
</dbReference>
<proteinExistence type="predicted"/>
<dbReference type="InterPro" id="IPR021401">
    <property type="entry name" value="DUF3040"/>
</dbReference>
<evidence type="ECO:0000313" key="3">
    <source>
        <dbReference type="EMBL" id="OUD04255.1"/>
    </source>
</evidence>
<keyword evidence="4" id="KW-1185">Reference proteome</keyword>
<accession>A0A243S953</accession>
<evidence type="ECO:0000256" key="2">
    <source>
        <dbReference type="SAM" id="Phobius"/>
    </source>
</evidence>
<feature type="region of interest" description="Disordered" evidence="1">
    <location>
        <begin position="82"/>
        <end position="138"/>
    </location>
</feature>
<keyword evidence="2" id="KW-0472">Membrane</keyword>
<sequence>MIGMNPSMDDRRILAEIERRLARDDPELAALLDALNHQFPDPKEETGSRNDDGKRLDWRWKAIVAFALVLVLGLTLMAVFSRSPSTDDNHGPPNSRAPVVSVHIQGRGTRPRAGTKPTPAGRHRPSTGLPRGEPHART</sequence>
<feature type="transmembrane region" description="Helical" evidence="2">
    <location>
        <begin position="58"/>
        <end position="80"/>
    </location>
</feature>
<feature type="compositionally biased region" description="Basic and acidic residues" evidence="1">
    <location>
        <begin position="40"/>
        <end position="53"/>
    </location>
</feature>
<dbReference type="EMBL" id="NGFN01000017">
    <property type="protein sequence ID" value="OUD04255.1"/>
    <property type="molecule type" value="Genomic_DNA"/>
</dbReference>
<name>A0A243S953_9ACTN</name>
<feature type="region of interest" description="Disordered" evidence="1">
    <location>
        <begin position="34"/>
        <end position="53"/>
    </location>
</feature>
<evidence type="ECO:0000313" key="4">
    <source>
        <dbReference type="Proteomes" id="UP000195105"/>
    </source>
</evidence>
<gene>
    <name evidence="3" type="ORF">CA983_05055</name>
</gene>
<organism evidence="3 4">
    <name type="scientific">Streptomyces swartbergensis</name>
    <dbReference type="NCBI Taxonomy" id="487165"/>
    <lineage>
        <taxon>Bacteria</taxon>
        <taxon>Bacillati</taxon>
        <taxon>Actinomycetota</taxon>
        <taxon>Actinomycetes</taxon>
        <taxon>Kitasatosporales</taxon>
        <taxon>Streptomycetaceae</taxon>
        <taxon>Streptomyces</taxon>
    </lineage>
</organism>
<dbReference type="AlphaFoldDB" id="A0A243S953"/>
<protein>
    <recommendedName>
        <fullName evidence="5">DUF3040 domain-containing protein</fullName>
    </recommendedName>
</protein>